<dbReference type="InterPro" id="IPR036291">
    <property type="entry name" value="NAD(P)-bd_dom_sf"/>
</dbReference>
<evidence type="ECO:0008006" key="9">
    <source>
        <dbReference type="Google" id="ProtNLM"/>
    </source>
</evidence>
<evidence type="ECO:0000256" key="1">
    <source>
        <dbReference type="ARBA" id="ARBA00007598"/>
    </source>
</evidence>
<evidence type="ECO:0000313" key="8">
    <source>
        <dbReference type="Proteomes" id="UP000189580"/>
    </source>
</evidence>
<dbReference type="GeneID" id="30036421"/>
<dbReference type="PANTHER" id="PTHR43580">
    <property type="entry name" value="OXIDOREDUCTASE GLYR1-RELATED"/>
    <property type="match status" value="1"/>
</dbReference>
<dbReference type="PANTHER" id="PTHR43580:SF8">
    <property type="entry name" value="6-PHOSPHOGLUCONATE DEHYDROGENASE NADP-BINDING DOMAIN-CONTAINING PROTEIN-RELATED"/>
    <property type="match status" value="1"/>
</dbReference>
<evidence type="ECO:0000313" key="7">
    <source>
        <dbReference type="EMBL" id="ANB11491.1"/>
    </source>
</evidence>
<feature type="domain" description="3-hydroxyisobutyrate dehydrogenase-like NAD-binding" evidence="6">
    <location>
        <begin position="176"/>
        <end position="295"/>
    </location>
</feature>
<dbReference type="SUPFAM" id="SSF48179">
    <property type="entry name" value="6-phosphogluconate dehydrogenase C-terminal domain-like"/>
    <property type="match status" value="1"/>
</dbReference>
<protein>
    <recommendedName>
        <fullName evidence="9">6-phosphogluconate dehydrogenase NADP-binding domain-containing protein</fullName>
    </recommendedName>
</protein>
<comment type="similarity">
    <text evidence="1">Belongs to the HIBADH-related family. NP60 subfamily.</text>
</comment>
<dbReference type="InterPro" id="IPR013328">
    <property type="entry name" value="6PGD_dom2"/>
</dbReference>
<keyword evidence="2" id="KW-0560">Oxidoreductase</keyword>
<dbReference type="Gene3D" id="1.10.1040.10">
    <property type="entry name" value="N-(1-d-carboxylethyl)-l-norvaline Dehydrogenase, domain 2"/>
    <property type="match status" value="1"/>
</dbReference>
<accession>A0A161HFU2</accession>
<dbReference type="EMBL" id="CP014500">
    <property type="protein sequence ID" value="ANB11491.1"/>
    <property type="molecule type" value="Genomic_DNA"/>
</dbReference>
<evidence type="ECO:0000256" key="4">
    <source>
        <dbReference type="PIRSR" id="PIRSR000103-1"/>
    </source>
</evidence>
<dbReference type="InterPro" id="IPR008927">
    <property type="entry name" value="6-PGluconate_DH-like_C_sf"/>
</dbReference>
<organism evidence="7 8">
    <name type="scientific">Sugiyamaella lignohabitans</name>
    <dbReference type="NCBI Taxonomy" id="796027"/>
    <lineage>
        <taxon>Eukaryota</taxon>
        <taxon>Fungi</taxon>
        <taxon>Dikarya</taxon>
        <taxon>Ascomycota</taxon>
        <taxon>Saccharomycotina</taxon>
        <taxon>Dipodascomycetes</taxon>
        <taxon>Dipodascales</taxon>
        <taxon>Trichomonascaceae</taxon>
        <taxon>Sugiyamaella</taxon>
    </lineage>
</organism>
<dbReference type="KEGG" id="slb:AWJ20_4303"/>
<dbReference type="Pfam" id="PF03446">
    <property type="entry name" value="NAD_binding_2"/>
    <property type="match status" value="1"/>
</dbReference>
<evidence type="ECO:0000259" key="5">
    <source>
        <dbReference type="Pfam" id="PF03446"/>
    </source>
</evidence>
<dbReference type="InterPro" id="IPR029154">
    <property type="entry name" value="HIBADH-like_NADP-bd"/>
</dbReference>
<dbReference type="OrthoDB" id="435038at2759"/>
<keyword evidence="3" id="KW-0520">NAD</keyword>
<evidence type="ECO:0000259" key="6">
    <source>
        <dbReference type="Pfam" id="PF14833"/>
    </source>
</evidence>
<dbReference type="SUPFAM" id="SSF51735">
    <property type="entry name" value="NAD(P)-binding Rossmann-fold domains"/>
    <property type="match status" value="1"/>
</dbReference>
<dbReference type="AlphaFoldDB" id="A0A161HFU2"/>
<dbReference type="InterPro" id="IPR051265">
    <property type="entry name" value="HIBADH-related_NP60_sf"/>
</dbReference>
<feature type="active site" evidence="4">
    <location>
        <position position="178"/>
    </location>
</feature>
<dbReference type="PIRSF" id="PIRSF000103">
    <property type="entry name" value="HIBADH"/>
    <property type="match status" value="1"/>
</dbReference>
<gene>
    <name evidence="7" type="ORF">AWJ20_4303</name>
</gene>
<name>A0A161HFU2_9ASCO</name>
<dbReference type="Pfam" id="PF14833">
    <property type="entry name" value="NAD_binding_11"/>
    <property type="match status" value="1"/>
</dbReference>
<proteinExistence type="inferred from homology"/>
<dbReference type="InterPro" id="IPR015815">
    <property type="entry name" value="HIBADH-related"/>
</dbReference>
<dbReference type="GO" id="GO:0016491">
    <property type="term" value="F:oxidoreductase activity"/>
    <property type="evidence" value="ECO:0007669"/>
    <property type="project" value="UniProtKB-KW"/>
</dbReference>
<dbReference type="InterPro" id="IPR006115">
    <property type="entry name" value="6PGDH_NADP-bd"/>
</dbReference>
<dbReference type="GO" id="GO:0050661">
    <property type="term" value="F:NADP binding"/>
    <property type="evidence" value="ECO:0007669"/>
    <property type="project" value="InterPro"/>
</dbReference>
<dbReference type="GO" id="GO:0051287">
    <property type="term" value="F:NAD binding"/>
    <property type="evidence" value="ECO:0007669"/>
    <property type="project" value="InterPro"/>
</dbReference>
<dbReference type="Gene3D" id="3.40.50.720">
    <property type="entry name" value="NAD(P)-binding Rossmann-like Domain"/>
    <property type="match status" value="1"/>
</dbReference>
<evidence type="ECO:0000256" key="2">
    <source>
        <dbReference type="ARBA" id="ARBA00023002"/>
    </source>
</evidence>
<evidence type="ECO:0000256" key="3">
    <source>
        <dbReference type="ARBA" id="ARBA00023027"/>
    </source>
</evidence>
<keyword evidence="8" id="KW-1185">Reference proteome</keyword>
<feature type="domain" description="6-phosphogluconate dehydrogenase NADP-binding" evidence="5">
    <location>
        <begin position="8"/>
        <end position="168"/>
    </location>
</feature>
<dbReference type="RefSeq" id="XP_018733968.1">
    <property type="nucleotide sequence ID" value="XM_018881372.1"/>
</dbReference>
<reference evidence="7 8" key="1">
    <citation type="submission" date="2016-02" db="EMBL/GenBank/DDBJ databases">
        <title>Complete genome sequence and transcriptome regulation of the pentose utilising yeast Sugiyamaella lignohabitans.</title>
        <authorList>
            <person name="Bellasio M."/>
            <person name="Peymann A."/>
            <person name="Valli M."/>
            <person name="Sipitzky M."/>
            <person name="Graf A."/>
            <person name="Sauer M."/>
            <person name="Marx H."/>
            <person name="Mattanovich D."/>
        </authorList>
    </citation>
    <scope>NUCLEOTIDE SEQUENCE [LARGE SCALE GENOMIC DNA]</scope>
    <source>
        <strain evidence="7 8">CBS 10342</strain>
    </source>
</reference>
<sequence length="320" mass="34550">MDLTHVQVGLGAMGSPMTKNLQEFLKENKYPSLVFYNRTYEKGKFLRDLGATQVESISDVVAKSDITFFMLSSDDAIIQAVKESVLPLGPKLKGKIIVDCATVHPDTSKLNHGLVTEQGATFISSPVFGAAPFAAAKKLIFVPAGNKEAVDKLEPFAMSMGKKIFYVGDDVTRAVAMKITGNVFIVGLMELAGEVQVLGEKVGVSPELMTEWAQEFAGPTVGLYFQKNSGGIYDPGANGTPYFTVQNGLKDSGHAISLAKEHGVKLPTLDVARQHLHEAEKLSDVKKNLDASSIYGILRTHAGLDFENDAVKKREAGENN</sequence>
<dbReference type="Proteomes" id="UP000189580">
    <property type="component" value="Chromosome c"/>
</dbReference>